<evidence type="ECO:0000313" key="1">
    <source>
        <dbReference type="EMBL" id="MXG92064.1"/>
    </source>
</evidence>
<gene>
    <name evidence="1" type="ORF">GRQ65_21195</name>
</gene>
<sequence>MSFNNEEPCLSRLFILALRLAAARVVDRDPESNYDSRTRSNCAGPLRY</sequence>
<dbReference type="AlphaFoldDB" id="A0A6L7F4E4"/>
<protein>
    <submittedName>
        <fullName evidence="1">Uncharacterized protein</fullName>
    </submittedName>
</protein>
<evidence type="ECO:0000313" key="2">
    <source>
        <dbReference type="Proteomes" id="UP000473325"/>
    </source>
</evidence>
<name>A0A6L7F4E4_9ACTN</name>
<accession>A0A6L7F4E4</accession>
<keyword evidence="2" id="KW-1185">Reference proteome</keyword>
<reference evidence="1 2" key="1">
    <citation type="submission" date="2019-12" db="EMBL/GenBank/DDBJ databases">
        <authorList>
            <person name="Kun Z."/>
        </authorList>
    </citation>
    <scope>NUCLEOTIDE SEQUENCE [LARGE SCALE GENOMIC DNA]</scope>
    <source>
        <strain evidence="1 2">YIM 123512</strain>
    </source>
</reference>
<dbReference type="EMBL" id="WUEK01000017">
    <property type="protein sequence ID" value="MXG92064.1"/>
    <property type="molecule type" value="Genomic_DNA"/>
</dbReference>
<proteinExistence type="predicted"/>
<organism evidence="1 2">
    <name type="scientific">Nocardioides flavescens</name>
    <dbReference type="NCBI Taxonomy" id="2691959"/>
    <lineage>
        <taxon>Bacteria</taxon>
        <taxon>Bacillati</taxon>
        <taxon>Actinomycetota</taxon>
        <taxon>Actinomycetes</taxon>
        <taxon>Propionibacteriales</taxon>
        <taxon>Nocardioidaceae</taxon>
        <taxon>Nocardioides</taxon>
    </lineage>
</organism>
<comment type="caution">
    <text evidence="1">The sequence shown here is derived from an EMBL/GenBank/DDBJ whole genome shotgun (WGS) entry which is preliminary data.</text>
</comment>
<dbReference type="Proteomes" id="UP000473325">
    <property type="component" value="Unassembled WGS sequence"/>
</dbReference>
<dbReference type="RefSeq" id="WP_160879997.1">
    <property type="nucleotide sequence ID" value="NZ_WUEK01000017.1"/>
</dbReference>